<organism evidence="2 3">
    <name type="scientific">Roseofilum casamattae BLCC-M143</name>
    <dbReference type="NCBI Taxonomy" id="3022442"/>
    <lineage>
        <taxon>Bacteria</taxon>
        <taxon>Bacillati</taxon>
        <taxon>Cyanobacteriota</taxon>
        <taxon>Cyanophyceae</taxon>
        <taxon>Desertifilales</taxon>
        <taxon>Desertifilaceae</taxon>
        <taxon>Roseofilum</taxon>
        <taxon>Roseofilum casamattae</taxon>
    </lineage>
</organism>
<dbReference type="InterPro" id="IPR029058">
    <property type="entry name" value="AB_hydrolase_fold"/>
</dbReference>
<dbReference type="EMBL" id="JAQOSQ010000011">
    <property type="protein sequence ID" value="MDJ1183937.1"/>
    <property type="molecule type" value="Genomic_DNA"/>
</dbReference>
<name>A0ABT7BYS1_9CYAN</name>
<dbReference type="InterPro" id="IPR000073">
    <property type="entry name" value="AB_hydrolase_1"/>
</dbReference>
<reference evidence="2 3" key="1">
    <citation type="submission" date="2023-01" db="EMBL/GenBank/DDBJ databases">
        <title>Novel diversity within Roseofilum (Cyanobacteria; Desertifilaceae) from marine benthic mats with descriptions of four novel species.</title>
        <authorList>
            <person name="Wang Y."/>
            <person name="Berthold D.E."/>
            <person name="Hu J."/>
            <person name="Lefler F.W."/>
            <person name="Laughinghouse H.D. IV."/>
        </authorList>
    </citation>
    <scope>NUCLEOTIDE SEQUENCE [LARGE SCALE GENOMIC DNA]</scope>
    <source>
        <strain evidence="2 3">BLCC-M143</strain>
    </source>
</reference>
<sequence length="256" mass="29768">MSQLPDAIWINVSPSLRRFHRPLLKLLSRHITLGEWQYNQTEDEPTSLTIALGLLHDYIQHYDRPLHLLGHGTGGLLASLYARHYPERVKSLCLLSVGAYPAIDWQAHYYVQLGLLPCLRDRVLTQTAHNLFGPHSPPVIEEFVRILEKDLRTSLSPHSLYRRVNLFPSEFSAPLWIGRGVKDIVIDPNLFYGWEPWIGHGDRLWECPHGRYFFHHTYPQLVKRQILDFWESLQHQARKDKELGIPNSLACGQFEN</sequence>
<dbReference type="GO" id="GO:0016787">
    <property type="term" value="F:hydrolase activity"/>
    <property type="evidence" value="ECO:0007669"/>
    <property type="project" value="UniProtKB-KW"/>
</dbReference>
<keyword evidence="2" id="KW-0378">Hydrolase</keyword>
<accession>A0ABT7BYS1</accession>
<dbReference type="RefSeq" id="WP_283758590.1">
    <property type="nucleotide sequence ID" value="NZ_JAQOSQ010000011.1"/>
</dbReference>
<keyword evidence="3" id="KW-1185">Reference proteome</keyword>
<feature type="domain" description="AB hydrolase-1" evidence="1">
    <location>
        <begin position="63"/>
        <end position="135"/>
    </location>
</feature>
<evidence type="ECO:0000259" key="1">
    <source>
        <dbReference type="Pfam" id="PF00561"/>
    </source>
</evidence>
<proteinExistence type="predicted"/>
<gene>
    <name evidence="2" type="ORF">PMH09_12150</name>
</gene>
<dbReference type="SUPFAM" id="SSF53474">
    <property type="entry name" value="alpha/beta-Hydrolases"/>
    <property type="match status" value="1"/>
</dbReference>
<evidence type="ECO:0000313" key="3">
    <source>
        <dbReference type="Proteomes" id="UP001232992"/>
    </source>
</evidence>
<dbReference type="Proteomes" id="UP001232992">
    <property type="component" value="Unassembled WGS sequence"/>
</dbReference>
<protein>
    <submittedName>
        <fullName evidence="2">Alpha/beta fold hydrolase</fullName>
    </submittedName>
</protein>
<evidence type="ECO:0000313" key="2">
    <source>
        <dbReference type="EMBL" id="MDJ1183937.1"/>
    </source>
</evidence>
<dbReference type="Pfam" id="PF00561">
    <property type="entry name" value="Abhydrolase_1"/>
    <property type="match status" value="1"/>
</dbReference>
<comment type="caution">
    <text evidence="2">The sequence shown here is derived from an EMBL/GenBank/DDBJ whole genome shotgun (WGS) entry which is preliminary data.</text>
</comment>
<dbReference type="Gene3D" id="3.40.50.1820">
    <property type="entry name" value="alpha/beta hydrolase"/>
    <property type="match status" value="1"/>
</dbReference>